<dbReference type="EC" id="6.1.1.15" evidence="10"/>
<comment type="function">
    <text evidence="10">Catalyzes the attachment of proline to tRNA(Pro) in a two-step reaction: proline is first activated by ATP to form Pro-AMP and then transferred to the acceptor end of tRNA(Pro). As ProRS can inadvertently accommodate and process non-cognate amino acids such as alanine and cysteine, to avoid such errors it has two additional distinct editing activities against alanine. One activity is designated as 'pretransfer' editing and involves the tRNA(Pro)-independent hydrolysis of activated Ala-AMP. The other activity is designated 'posttransfer' editing and involves deacylation of mischarged Ala-tRNA(Pro). The misacylated Cys-tRNA(Pro) is not edited by ProRS.</text>
</comment>
<evidence type="ECO:0000256" key="5">
    <source>
        <dbReference type="ARBA" id="ARBA00022741"/>
    </source>
</evidence>
<gene>
    <name evidence="10" type="primary">proS</name>
    <name evidence="12" type="ORF">O3E_01180</name>
</gene>
<evidence type="ECO:0000256" key="4">
    <source>
        <dbReference type="ARBA" id="ARBA00022598"/>
    </source>
</evidence>
<dbReference type="GO" id="GO:0004827">
    <property type="term" value="F:proline-tRNA ligase activity"/>
    <property type="evidence" value="ECO:0007669"/>
    <property type="project" value="UniProtKB-UniRule"/>
</dbReference>
<comment type="domain">
    <text evidence="10">Consists of three domains: the N-terminal catalytic domain, the editing domain and the C-terminal anticodon-binding domain.</text>
</comment>
<comment type="catalytic activity">
    <reaction evidence="9 10">
        <text>tRNA(Pro) + L-proline + ATP = L-prolyl-tRNA(Pro) + AMP + diphosphate</text>
        <dbReference type="Rhea" id="RHEA:14305"/>
        <dbReference type="Rhea" id="RHEA-COMP:9700"/>
        <dbReference type="Rhea" id="RHEA-COMP:9702"/>
        <dbReference type="ChEBI" id="CHEBI:30616"/>
        <dbReference type="ChEBI" id="CHEBI:33019"/>
        <dbReference type="ChEBI" id="CHEBI:60039"/>
        <dbReference type="ChEBI" id="CHEBI:78442"/>
        <dbReference type="ChEBI" id="CHEBI:78532"/>
        <dbReference type="ChEBI" id="CHEBI:456215"/>
        <dbReference type="EC" id="6.1.1.15"/>
    </reaction>
</comment>
<dbReference type="InterPro" id="IPR002314">
    <property type="entry name" value="aa-tRNA-synt_IIb"/>
</dbReference>
<evidence type="ECO:0000256" key="2">
    <source>
        <dbReference type="ARBA" id="ARBA00011738"/>
    </source>
</evidence>
<dbReference type="HAMAP" id="MF_01569">
    <property type="entry name" value="Pro_tRNA_synth_type1"/>
    <property type="match status" value="1"/>
</dbReference>
<dbReference type="PANTHER" id="PTHR42753">
    <property type="entry name" value="MITOCHONDRIAL RIBOSOME PROTEIN L39/PROLYL-TRNA LIGASE FAMILY MEMBER"/>
    <property type="match status" value="1"/>
</dbReference>
<keyword evidence="3 10" id="KW-0963">Cytoplasm</keyword>
<dbReference type="InterPro" id="IPR004154">
    <property type="entry name" value="Anticodon-bd"/>
</dbReference>
<dbReference type="InterPro" id="IPR045864">
    <property type="entry name" value="aa-tRNA-synth_II/BPL/LPL"/>
</dbReference>
<dbReference type="KEGG" id="paly:O3E_01180"/>
<proteinExistence type="inferred from homology"/>
<evidence type="ECO:0000256" key="3">
    <source>
        <dbReference type="ARBA" id="ARBA00022490"/>
    </source>
</evidence>
<sequence length="561" mass="64702">MRASNLLILTSKEIPSKAEFISHKLMLRSGMIRSLASGIYTWLPIGIRVLKNFKKLVRKEMDLICANEVLMSSIQPIELWKESNRYKQYGPELLRFKDRKKREFCLCPTNEEVITDLIRREILSYKHLPLILYQITTKFRDELRPRFGLIRAREFIMKDAYSFHINNSCLDNTYNIMYDAYNRILNSCCVDYRSVIAENGTIGGFCSHEFHILASSGEDKLVLSNNSKYAANNVIAEALSRNKKNYITKSSLTIIDLKRFNKFYIKTKVKMLIVSCKRNKLLALLLVNNHKLNNIKFEKHFELSKPLKLLTNEDILNVIGEHINFLGPIGLNLPIVVDKCVSLICDFTAGANQNNKVYVGINWNNDLPLPNIVDLRHVLAGEYSPDCVGKLLIKRSIEVGHIFKLGTKYSNVMNAKFMSSIGINKPFVMGCYGIGLTRIIAATIENNNDKYGIVWPEKLAPFEIVLIPINSHKTKEVIDLSEKLYTCLIKAQFDVLLDDRDIRLGHKLTEWELIGIPHRIFISERNKPKIEYNNRKNKKSIFINPDDLIHFLTSKNIFNFF</sequence>
<feature type="domain" description="Aminoacyl-transfer RNA synthetases class-II family profile" evidence="11">
    <location>
        <begin position="48"/>
        <end position="456"/>
    </location>
</feature>
<dbReference type="GO" id="GO:0005829">
    <property type="term" value="C:cytosol"/>
    <property type="evidence" value="ECO:0007669"/>
    <property type="project" value="TreeGrafter"/>
</dbReference>
<evidence type="ECO:0000313" key="12">
    <source>
        <dbReference type="EMBL" id="AJF24134.1"/>
    </source>
</evidence>
<reference evidence="12 13" key="1">
    <citation type="submission" date="2014-04" db="EMBL/GenBank/DDBJ databases">
        <title>Genome reduction and metabolic complementation of the dual endosymbionts in the whitefly Bemisia tabaci.</title>
        <authorList>
            <person name="Rao Q."/>
            <person name="Rollat-Farnier P.-A."/>
            <person name="Zhang Z.-X."/>
            <person name="Santos-Garcia D."/>
            <person name="Silva F.J."/>
            <person name="Moya A."/>
            <person name="Zhu D.-T."/>
            <person name="Klein C.C."/>
            <person name="Vavre F."/>
            <person name="Sagot M.-F."/>
            <person name="Liu S.-S."/>
            <person name="Mouton L."/>
            <person name="Wang X.-W."/>
        </authorList>
    </citation>
    <scope>NUCLEOTIDE SEQUENCE [LARGE SCALE GENOMIC DNA]</scope>
    <source>
        <strain evidence="12 13">BT-Q</strain>
    </source>
</reference>
<comment type="subcellular location">
    <subcellularLocation>
        <location evidence="1 10">Cytoplasm</location>
    </subcellularLocation>
</comment>
<evidence type="ECO:0000256" key="10">
    <source>
        <dbReference type="HAMAP-Rule" id="MF_01569"/>
    </source>
</evidence>
<dbReference type="InterPro" id="IPR044140">
    <property type="entry name" value="ProRS_anticodon_short"/>
</dbReference>
<comment type="similarity">
    <text evidence="10">Belongs to the class-II aminoacyl-tRNA synthetase family. ProS type 1 subfamily.</text>
</comment>
<dbReference type="PANTHER" id="PTHR42753:SF2">
    <property type="entry name" value="PROLINE--TRNA LIGASE"/>
    <property type="match status" value="1"/>
</dbReference>
<keyword evidence="7 10" id="KW-0648">Protein biosynthesis</keyword>
<keyword evidence="8 10" id="KW-0030">Aminoacyl-tRNA synthetase</keyword>
<name>A0AAU8SBS6_9GAMM</name>
<dbReference type="PRINTS" id="PR01046">
    <property type="entry name" value="TRNASYNTHPRO"/>
</dbReference>
<dbReference type="Gene3D" id="3.40.50.800">
    <property type="entry name" value="Anticodon-binding domain"/>
    <property type="match status" value="1"/>
</dbReference>
<dbReference type="InterPro" id="IPR036621">
    <property type="entry name" value="Anticodon-bd_dom_sf"/>
</dbReference>
<dbReference type="InterPro" id="IPR007214">
    <property type="entry name" value="YbaK/aa-tRNA-synth-assoc-dom"/>
</dbReference>
<evidence type="ECO:0000256" key="8">
    <source>
        <dbReference type="ARBA" id="ARBA00023146"/>
    </source>
</evidence>
<dbReference type="Proteomes" id="UP000031624">
    <property type="component" value="Chromosome"/>
</dbReference>
<keyword evidence="4 10" id="KW-0436">Ligase</keyword>
<dbReference type="InterPro" id="IPR006195">
    <property type="entry name" value="aa-tRNA-synth_II"/>
</dbReference>
<evidence type="ECO:0000313" key="13">
    <source>
        <dbReference type="Proteomes" id="UP000031624"/>
    </source>
</evidence>
<dbReference type="NCBIfam" id="NF006625">
    <property type="entry name" value="PRK09194.1"/>
    <property type="match status" value="1"/>
</dbReference>
<accession>A0AAU8SBS6</accession>
<dbReference type="Pfam" id="PF04073">
    <property type="entry name" value="tRNA_edit"/>
    <property type="match status" value="1"/>
</dbReference>
<dbReference type="SUPFAM" id="SSF55826">
    <property type="entry name" value="YbaK/ProRS associated domain"/>
    <property type="match status" value="1"/>
</dbReference>
<dbReference type="PROSITE" id="PS50862">
    <property type="entry name" value="AA_TRNA_LIGASE_II"/>
    <property type="match status" value="1"/>
</dbReference>
<evidence type="ECO:0000256" key="6">
    <source>
        <dbReference type="ARBA" id="ARBA00022840"/>
    </source>
</evidence>
<evidence type="ECO:0000256" key="1">
    <source>
        <dbReference type="ARBA" id="ARBA00004496"/>
    </source>
</evidence>
<keyword evidence="5 10" id="KW-0547">Nucleotide-binding</keyword>
<dbReference type="CDD" id="cd00861">
    <property type="entry name" value="ProRS_anticodon_short"/>
    <property type="match status" value="1"/>
</dbReference>
<dbReference type="CDD" id="cd00779">
    <property type="entry name" value="ProRS_core_prok"/>
    <property type="match status" value="1"/>
</dbReference>
<organism evidence="12 13">
    <name type="scientific">Candidatus Portiera aleyrodidarum MED</name>
    <name type="common">Bemisia tabaci</name>
    <dbReference type="NCBI Taxonomy" id="1163752"/>
    <lineage>
        <taxon>Bacteria</taxon>
        <taxon>Pseudomonadati</taxon>
        <taxon>Pseudomonadota</taxon>
        <taxon>Gammaproteobacteria</taxon>
        <taxon>Candidatus Johnevansiales</taxon>
        <taxon>Candidatus Johnevansiaceae</taxon>
        <taxon>Candidatus Portiera</taxon>
    </lineage>
</organism>
<dbReference type="GO" id="GO:0002161">
    <property type="term" value="F:aminoacyl-tRNA deacylase activity"/>
    <property type="evidence" value="ECO:0007669"/>
    <property type="project" value="InterPro"/>
</dbReference>
<comment type="subunit">
    <text evidence="2 10">Homodimer.</text>
</comment>
<dbReference type="RefSeq" id="WP_014943265.1">
    <property type="nucleotide sequence ID" value="NZ_CP007563.1"/>
</dbReference>
<dbReference type="EMBL" id="CP007563">
    <property type="protein sequence ID" value="AJF24134.1"/>
    <property type="molecule type" value="Genomic_DNA"/>
</dbReference>
<dbReference type="NCBIfam" id="TIGR00409">
    <property type="entry name" value="proS_fam_II"/>
    <property type="match status" value="1"/>
</dbReference>
<dbReference type="GO" id="GO:0006433">
    <property type="term" value="P:prolyl-tRNA aminoacylation"/>
    <property type="evidence" value="ECO:0007669"/>
    <property type="project" value="UniProtKB-UniRule"/>
</dbReference>
<dbReference type="InterPro" id="IPR033730">
    <property type="entry name" value="ProRS_core_prok"/>
</dbReference>
<dbReference type="InterPro" id="IPR050062">
    <property type="entry name" value="Pro-tRNA_synthetase"/>
</dbReference>
<dbReference type="InterPro" id="IPR002316">
    <property type="entry name" value="Pro-tRNA-ligase_IIa"/>
</dbReference>
<dbReference type="Pfam" id="PF03129">
    <property type="entry name" value="HGTP_anticodon"/>
    <property type="match status" value="1"/>
</dbReference>
<dbReference type="Gene3D" id="3.30.930.10">
    <property type="entry name" value="Bira Bifunctional Protein, Domain 2"/>
    <property type="match status" value="2"/>
</dbReference>
<dbReference type="Pfam" id="PF00587">
    <property type="entry name" value="tRNA-synt_2b"/>
    <property type="match status" value="1"/>
</dbReference>
<dbReference type="SUPFAM" id="SSF52954">
    <property type="entry name" value="Class II aaRS ABD-related"/>
    <property type="match status" value="1"/>
</dbReference>
<dbReference type="SUPFAM" id="SSF55681">
    <property type="entry name" value="Class II aaRS and biotin synthetases"/>
    <property type="match status" value="1"/>
</dbReference>
<dbReference type="GO" id="GO:0005524">
    <property type="term" value="F:ATP binding"/>
    <property type="evidence" value="ECO:0007669"/>
    <property type="project" value="UniProtKB-UniRule"/>
</dbReference>
<dbReference type="InterPro" id="IPR036754">
    <property type="entry name" value="YbaK/aa-tRNA-synt-asso_dom_sf"/>
</dbReference>
<evidence type="ECO:0000256" key="9">
    <source>
        <dbReference type="ARBA" id="ARBA00047671"/>
    </source>
</evidence>
<dbReference type="AlphaFoldDB" id="A0AAU8SBS6"/>
<dbReference type="InterPro" id="IPR023717">
    <property type="entry name" value="Pro-tRNA-Synthase_IIa_type1"/>
</dbReference>
<protein>
    <recommendedName>
        <fullName evidence="10">Proline--tRNA ligase</fullName>
        <ecNumber evidence="10">6.1.1.15</ecNumber>
    </recommendedName>
    <alternativeName>
        <fullName evidence="10">Prolyl-tRNA synthetase</fullName>
        <shortName evidence="10">ProRS</shortName>
    </alternativeName>
</protein>
<evidence type="ECO:0000256" key="7">
    <source>
        <dbReference type="ARBA" id="ARBA00022917"/>
    </source>
</evidence>
<dbReference type="InterPro" id="IPR004500">
    <property type="entry name" value="Pro-tRNA-synth_IIa_bac-type"/>
</dbReference>
<evidence type="ECO:0000259" key="11">
    <source>
        <dbReference type="PROSITE" id="PS50862"/>
    </source>
</evidence>
<keyword evidence="6 10" id="KW-0067">ATP-binding</keyword>